<comment type="caution">
    <text evidence="1">The sequence shown here is derived from an EMBL/GenBank/DDBJ whole genome shotgun (WGS) entry which is preliminary data.</text>
</comment>
<dbReference type="InterPro" id="IPR036287">
    <property type="entry name" value="Rv1873-like_sf"/>
</dbReference>
<evidence type="ECO:0000313" key="1">
    <source>
        <dbReference type="EMBL" id="MCQ6957076.1"/>
    </source>
</evidence>
<dbReference type="InterPro" id="IPR014937">
    <property type="entry name" value="DUF1810"/>
</dbReference>
<gene>
    <name evidence="1" type="ORF">NPE20_03870</name>
</gene>
<name>A0ABT1SXJ7_9SPHI</name>
<keyword evidence="2" id="KW-1185">Reference proteome</keyword>
<organism evidence="1 2">
    <name type="scientific">Mucilaginibacter aquariorum</name>
    <dbReference type="NCBI Taxonomy" id="2967225"/>
    <lineage>
        <taxon>Bacteria</taxon>
        <taxon>Pseudomonadati</taxon>
        <taxon>Bacteroidota</taxon>
        <taxon>Sphingobacteriia</taxon>
        <taxon>Sphingobacteriales</taxon>
        <taxon>Sphingobacteriaceae</taxon>
        <taxon>Mucilaginibacter</taxon>
    </lineage>
</organism>
<reference evidence="1 2" key="1">
    <citation type="submission" date="2022-07" db="EMBL/GenBank/DDBJ databases">
        <title>Mucilaginibacter sp. JC4.</title>
        <authorList>
            <person name="Le V."/>
            <person name="Ko S.-R."/>
            <person name="Ahn C.-Y."/>
            <person name="Oh H.-M."/>
        </authorList>
    </citation>
    <scope>NUCLEOTIDE SEQUENCE [LARGE SCALE GENOMIC DNA]</scope>
    <source>
        <strain evidence="1 2">JC4</strain>
    </source>
</reference>
<evidence type="ECO:0000313" key="2">
    <source>
        <dbReference type="Proteomes" id="UP001204376"/>
    </source>
</evidence>
<sequence>MQIGNLNRFIEAQQSDYQSAFDEVSRGKKSGHWMWYIFPQIEGLGFSEMSKKYAIKDIREAEAYLMHPILGERLVAISRQLIKLNVHKCHTYFRFSG</sequence>
<protein>
    <submittedName>
        <fullName evidence="1">DUF1810 domain-containing protein</fullName>
    </submittedName>
</protein>
<dbReference type="Proteomes" id="UP001204376">
    <property type="component" value="Unassembled WGS sequence"/>
</dbReference>
<dbReference type="Pfam" id="PF08837">
    <property type="entry name" value="DUF1810"/>
    <property type="match status" value="1"/>
</dbReference>
<dbReference type="EMBL" id="JANHOH010000001">
    <property type="protein sequence ID" value="MCQ6957076.1"/>
    <property type="molecule type" value="Genomic_DNA"/>
</dbReference>
<dbReference type="SUPFAM" id="SSF140736">
    <property type="entry name" value="Rv1873-like"/>
    <property type="match status" value="1"/>
</dbReference>
<accession>A0ABT1SXJ7</accession>
<proteinExistence type="predicted"/>
<dbReference type="Gene3D" id="1.25.40.380">
    <property type="entry name" value="Protein of unknown function DUF1810"/>
    <property type="match status" value="1"/>
</dbReference>
<dbReference type="RefSeq" id="WP_256537285.1">
    <property type="nucleotide sequence ID" value="NZ_JANHOH010000001.1"/>
</dbReference>